<name>A0A2X4UED7_9GAMM</name>
<protein>
    <recommendedName>
        <fullName evidence="1">Tli3-like domain-containing protein</fullName>
    </recommendedName>
</protein>
<accession>A0A2X4UED7</accession>
<reference evidence="2 3" key="1">
    <citation type="submission" date="2018-06" db="EMBL/GenBank/DDBJ databases">
        <authorList>
            <consortium name="Pathogen Informatics"/>
            <person name="Doyle S."/>
        </authorList>
    </citation>
    <scope>NUCLEOTIDE SEQUENCE [LARGE SCALE GENOMIC DNA]</scope>
    <source>
        <strain evidence="2 3">NCTC12151</strain>
    </source>
</reference>
<dbReference type="InterPro" id="IPR057562">
    <property type="entry name" value="Tli3-like_dom"/>
</dbReference>
<evidence type="ECO:0000313" key="2">
    <source>
        <dbReference type="EMBL" id="SQI33868.1"/>
    </source>
</evidence>
<dbReference type="EMBL" id="LS483470">
    <property type="protein sequence ID" value="SQI33868.1"/>
    <property type="molecule type" value="Genomic_DNA"/>
</dbReference>
<dbReference type="Proteomes" id="UP000249005">
    <property type="component" value="Chromosome 1"/>
</dbReference>
<organism evidence="2 3">
    <name type="scientific">Leminorella richardii</name>
    <dbReference type="NCBI Taxonomy" id="158841"/>
    <lineage>
        <taxon>Bacteria</taxon>
        <taxon>Pseudomonadati</taxon>
        <taxon>Pseudomonadota</taxon>
        <taxon>Gammaproteobacteria</taxon>
        <taxon>Enterobacterales</taxon>
        <taxon>Budviciaceae</taxon>
        <taxon>Leminorella</taxon>
    </lineage>
</organism>
<dbReference type="KEGG" id="lri:NCTC12151_00022"/>
<evidence type="ECO:0000259" key="1">
    <source>
        <dbReference type="Pfam" id="PF24316"/>
    </source>
</evidence>
<feature type="domain" description="Tli3-like" evidence="1">
    <location>
        <begin position="26"/>
        <end position="117"/>
    </location>
</feature>
<dbReference type="RefSeq" id="WP_232054837.1">
    <property type="nucleotide sequence ID" value="NZ_LR698987.1"/>
</dbReference>
<keyword evidence="3" id="KW-1185">Reference proteome</keyword>
<dbReference type="AlphaFoldDB" id="A0A2X4UED7"/>
<proteinExistence type="predicted"/>
<dbReference type="Pfam" id="PF24316">
    <property type="entry name" value="Tli3"/>
    <property type="match status" value="1"/>
</dbReference>
<evidence type="ECO:0000313" key="3">
    <source>
        <dbReference type="Proteomes" id="UP000249005"/>
    </source>
</evidence>
<sequence length="203" mass="23660">MILIQRVLMLLLLTVALTPSVYPALSKQIVYRYDDHRYLVLVGHRCQGVVWYVDNKRNIKTEVTSSSFRLFLKPYIHPSERYIAITDYDASFFYVSRDYGQNFEIVSYAPGGGAEMYKGFEPLPDDVLSFTVVNDQGFIQTKQGYIYLSSKPFGDRWGLRYMALNAIPRLIYRDHPNFQNMPTSVPEVKDYKGWTHMRCDPNK</sequence>
<gene>
    <name evidence="2" type="ORF">NCTC12151_00022</name>
</gene>